<evidence type="ECO:0000313" key="14">
    <source>
        <dbReference type="EMBL" id="KAL3824588.1"/>
    </source>
</evidence>
<feature type="signal peptide" evidence="12">
    <location>
        <begin position="1"/>
        <end position="26"/>
    </location>
</feature>
<organism evidence="14 15">
    <name type="scientific">Penstemon smallii</name>
    <dbReference type="NCBI Taxonomy" id="265156"/>
    <lineage>
        <taxon>Eukaryota</taxon>
        <taxon>Viridiplantae</taxon>
        <taxon>Streptophyta</taxon>
        <taxon>Embryophyta</taxon>
        <taxon>Tracheophyta</taxon>
        <taxon>Spermatophyta</taxon>
        <taxon>Magnoliopsida</taxon>
        <taxon>eudicotyledons</taxon>
        <taxon>Gunneridae</taxon>
        <taxon>Pentapetalae</taxon>
        <taxon>asterids</taxon>
        <taxon>lamiids</taxon>
        <taxon>Lamiales</taxon>
        <taxon>Plantaginaceae</taxon>
        <taxon>Cheloneae</taxon>
        <taxon>Penstemon</taxon>
    </lineage>
</organism>
<dbReference type="Gene3D" id="3.80.10.10">
    <property type="entry name" value="Ribonuclease Inhibitor"/>
    <property type="match status" value="4"/>
</dbReference>
<dbReference type="InterPro" id="IPR001245">
    <property type="entry name" value="Ser-Thr/Tyr_kinase_cat_dom"/>
</dbReference>
<proteinExistence type="inferred from homology"/>
<dbReference type="InterPro" id="IPR013210">
    <property type="entry name" value="LRR_N_plant-typ"/>
</dbReference>
<dbReference type="Proteomes" id="UP001634393">
    <property type="component" value="Unassembled WGS sequence"/>
</dbReference>
<reference evidence="14 15" key="1">
    <citation type="submission" date="2024-12" db="EMBL/GenBank/DDBJ databases">
        <title>The unique morphological basis and parallel evolutionary history of personate flowers in Penstemon.</title>
        <authorList>
            <person name="Depatie T.H."/>
            <person name="Wessinger C.A."/>
        </authorList>
    </citation>
    <scope>NUCLEOTIDE SEQUENCE [LARGE SCALE GENOMIC DNA]</scope>
    <source>
        <strain evidence="14">WTNN_2</strain>
        <tissue evidence="14">Leaf</tissue>
    </source>
</reference>
<keyword evidence="8 11" id="KW-0472">Membrane</keyword>
<dbReference type="Gene3D" id="1.10.510.10">
    <property type="entry name" value="Transferase(Phosphotransferase) domain 1"/>
    <property type="match status" value="1"/>
</dbReference>
<evidence type="ECO:0000256" key="2">
    <source>
        <dbReference type="ARBA" id="ARBA00009592"/>
    </source>
</evidence>
<dbReference type="InterPro" id="IPR000719">
    <property type="entry name" value="Prot_kinase_dom"/>
</dbReference>
<dbReference type="EMBL" id="JBJXBP010000006">
    <property type="protein sequence ID" value="KAL3824588.1"/>
    <property type="molecule type" value="Genomic_DNA"/>
</dbReference>
<dbReference type="Pfam" id="PF08263">
    <property type="entry name" value="LRRNT_2"/>
    <property type="match status" value="1"/>
</dbReference>
<comment type="caution">
    <text evidence="14">The sequence shown here is derived from an EMBL/GenBank/DDBJ whole genome shotgun (WGS) entry which is preliminary data.</text>
</comment>
<dbReference type="FunFam" id="3.80.10.10:FF:000275">
    <property type="entry name" value="Leucine-rich repeat receptor-like protein kinase"/>
    <property type="match status" value="1"/>
</dbReference>
<feature type="transmembrane region" description="Helical" evidence="11">
    <location>
        <begin position="644"/>
        <end position="666"/>
    </location>
</feature>
<evidence type="ECO:0000259" key="13">
    <source>
        <dbReference type="PROSITE" id="PS50011"/>
    </source>
</evidence>
<sequence length="952" mass="104709">MGILHPLYFFTLLIFSMIILVPKLSADPLSNALLSLKSEFTDTSNSLNNWLLPSEIQSSAQIYACSWTGVTCNENSSKIISLDLSAKNLHGSLSGKQFNLFVDLLDLNLSHNSFSNQLPSGIFNLTSLRSLDVSRNNFSGQFPKGISNLQNLIVLDAFSNSFSGPLPTDVSQLESLKVLNFAGSYFSGEIPFEYGSLKSLEFFHLAGNFLTGGLPSELGKLRNLSHMEIGYNSYEGGIPWQFGNMSELKYLDIADANLSGSIPVQISNLSKLESLFLFRNQIIGKIPWELSKILTLKSLDLSDNLLSGQIPDSFSELKNLKLLSLMYNDLSGSVPHGLAKLQELDTLLIWNNYFTGALPKDLGKYSELKHVDVSTNFFVGSIPPDICAGKELQKLILFSNNFTGGLFPSLSNCSSLVRLRLEDNSFSGEIPLQFGNLADISYVDLSRNKFVGGIPYDISQASNLQYFNVSNNPELGGIVPVKTWSLPYLQNFSMNSCGVSGDIPSFEYCKSLSVIELRMNNLSGKIPESVSNCKVLVKLDLGSNNLTGLIPLELAALPVISVLDLSRNHFIGPIPAKFGSLTSLKVMNVSYNDISGSIPPQKTFKVMDESAFLGNPKLCGAPLRPCHHGISNGLELGSRKAQKLAWILILCAVIVLFMVAAVFGVLHFKKEQWKMVAFNGLPQFTAKDVLRSFSSPTSPDSIGKVVLPTGITVSVKKIEWESKSVEVLLPFFMRMGNARHKNLTRLLGICYNNSIAYLLYDYLPNGTLSEKIKVISDWESKCRIVIGMAKALCFLHHDCFPAIPHGNLKTSNIFFDENMEPHLAEYGINSIIQSINSPFPIKGGKETGGSITSIREEIYKDVYNFGEFILEILTNGRIANAVDISREVLVREIGDENGNVSSNELNSVIEIALLCTRSRASERPTMQDVLKMLSVLNSERNGSAFGLEGHKA</sequence>
<dbReference type="PANTHER" id="PTHR48053:SF71">
    <property type="entry name" value="LEUCINE RICH REPEAT FAMILY PROTEIN, EXPRESSED"/>
    <property type="match status" value="1"/>
</dbReference>
<keyword evidence="3" id="KW-0433">Leucine-rich repeat</keyword>
<keyword evidence="5 12" id="KW-0732">Signal</keyword>
<keyword evidence="7 11" id="KW-1133">Transmembrane helix</keyword>
<dbReference type="Pfam" id="PF00560">
    <property type="entry name" value="LRR_1"/>
    <property type="match status" value="4"/>
</dbReference>
<dbReference type="SUPFAM" id="SSF56112">
    <property type="entry name" value="Protein kinase-like (PK-like)"/>
    <property type="match status" value="1"/>
</dbReference>
<evidence type="ECO:0000256" key="1">
    <source>
        <dbReference type="ARBA" id="ARBA00004479"/>
    </source>
</evidence>
<dbReference type="AlphaFoldDB" id="A0ABD3SJC7"/>
<evidence type="ECO:0000313" key="15">
    <source>
        <dbReference type="Proteomes" id="UP001634393"/>
    </source>
</evidence>
<evidence type="ECO:0000256" key="3">
    <source>
        <dbReference type="ARBA" id="ARBA00022614"/>
    </source>
</evidence>
<dbReference type="PROSITE" id="PS50011">
    <property type="entry name" value="PROTEIN_KINASE_DOM"/>
    <property type="match status" value="1"/>
</dbReference>
<dbReference type="GO" id="GO:0009791">
    <property type="term" value="P:post-embryonic development"/>
    <property type="evidence" value="ECO:0007669"/>
    <property type="project" value="UniProtKB-ARBA"/>
</dbReference>
<gene>
    <name evidence="14" type="ORF">ACJIZ3_020617</name>
</gene>
<evidence type="ECO:0000256" key="7">
    <source>
        <dbReference type="ARBA" id="ARBA00022989"/>
    </source>
</evidence>
<dbReference type="FunFam" id="3.80.10.10:FF:000896">
    <property type="entry name" value="Leucine-rich repeat receptor-like protein kinase"/>
    <property type="match status" value="1"/>
</dbReference>
<comment type="similarity">
    <text evidence="2">Belongs to the RLP family.</text>
</comment>
<evidence type="ECO:0000256" key="4">
    <source>
        <dbReference type="ARBA" id="ARBA00022692"/>
    </source>
</evidence>
<dbReference type="Pfam" id="PF07714">
    <property type="entry name" value="PK_Tyr_Ser-Thr"/>
    <property type="match status" value="1"/>
</dbReference>
<comment type="subcellular location">
    <subcellularLocation>
        <location evidence="1">Membrane</location>
        <topology evidence="1">Single-pass type I membrane protein</topology>
    </subcellularLocation>
</comment>
<keyword evidence="6" id="KW-0677">Repeat</keyword>
<feature type="chain" id="PRO_5044801103" description="Protein kinase domain-containing protein" evidence="12">
    <location>
        <begin position="27"/>
        <end position="952"/>
    </location>
</feature>
<name>A0ABD3SJC7_9LAMI</name>
<evidence type="ECO:0000256" key="12">
    <source>
        <dbReference type="SAM" id="SignalP"/>
    </source>
</evidence>
<evidence type="ECO:0000256" key="6">
    <source>
        <dbReference type="ARBA" id="ARBA00022737"/>
    </source>
</evidence>
<protein>
    <recommendedName>
        <fullName evidence="13">Protein kinase domain-containing protein</fullName>
    </recommendedName>
</protein>
<evidence type="ECO:0000256" key="11">
    <source>
        <dbReference type="SAM" id="Phobius"/>
    </source>
</evidence>
<dbReference type="InterPro" id="IPR051716">
    <property type="entry name" value="Plant_RL_S/T_kinase"/>
</dbReference>
<dbReference type="PANTHER" id="PTHR48053">
    <property type="entry name" value="LEUCINE RICH REPEAT FAMILY PROTEIN, EXPRESSED"/>
    <property type="match status" value="1"/>
</dbReference>
<dbReference type="GO" id="GO:0016020">
    <property type="term" value="C:membrane"/>
    <property type="evidence" value="ECO:0007669"/>
    <property type="project" value="UniProtKB-SubCell"/>
</dbReference>
<keyword evidence="15" id="KW-1185">Reference proteome</keyword>
<evidence type="ECO:0000256" key="10">
    <source>
        <dbReference type="ARBA" id="ARBA00023180"/>
    </source>
</evidence>
<keyword evidence="10" id="KW-0325">Glycoprotein</keyword>
<dbReference type="InterPro" id="IPR001611">
    <property type="entry name" value="Leu-rich_rpt"/>
</dbReference>
<dbReference type="SMART" id="SM00220">
    <property type="entry name" value="S_TKc"/>
    <property type="match status" value="1"/>
</dbReference>
<dbReference type="FunFam" id="3.80.10.10:FF:000233">
    <property type="entry name" value="Leucine-rich repeat receptor-like protein kinase TDR"/>
    <property type="match status" value="1"/>
</dbReference>
<dbReference type="InterPro" id="IPR011009">
    <property type="entry name" value="Kinase-like_dom_sf"/>
</dbReference>
<dbReference type="SUPFAM" id="SSF52058">
    <property type="entry name" value="L domain-like"/>
    <property type="match status" value="2"/>
</dbReference>
<keyword evidence="9" id="KW-0675">Receptor</keyword>
<accession>A0ABD3SJC7</accession>
<evidence type="ECO:0000256" key="8">
    <source>
        <dbReference type="ARBA" id="ARBA00023136"/>
    </source>
</evidence>
<dbReference type="InterPro" id="IPR032675">
    <property type="entry name" value="LRR_dom_sf"/>
</dbReference>
<evidence type="ECO:0000256" key="5">
    <source>
        <dbReference type="ARBA" id="ARBA00022729"/>
    </source>
</evidence>
<feature type="domain" description="Protein kinase" evidence="13">
    <location>
        <begin position="673"/>
        <end position="936"/>
    </location>
</feature>
<dbReference type="Gene3D" id="3.30.200.20">
    <property type="entry name" value="Phosphorylase Kinase, domain 1"/>
    <property type="match status" value="1"/>
</dbReference>
<dbReference type="Pfam" id="PF13855">
    <property type="entry name" value="LRR_8"/>
    <property type="match status" value="1"/>
</dbReference>
<keyword evidence="4 11" id="KW-0812">Transmembrane</keyword>
<evidence type="ECO:0000256" key="9">
    <source>
        <dbReference type="ARBA" id="ARBA00023170"/>
    </source>
</evidence>